<keyword evidence="2" id="KW-0472">Membrane</keyword>
<dbReference type="GO" id="GO:0006450">
    <property type="term" value="P:regulation of translational fidelity"/>
    <property type="evidence" value="ECO:0007669"/>
    <property type="project" value="InterPro"/>
</dbReference>
<proteinExistence type="predicted"/>
<feature type="transmembrane region" description="Helical" evidence="2">
    <location>
        <begin position="44"/>
        <end position="64"/>
    </location>
</feature>
<feature type="compositionally biased region" description="Basic and acidic residues" evidence="1">
    <location>
        <begin position="151"/>
        <end position="167"/>
    </location>
</feature>
<reference evidence="4 5" key="1">
    <citation type="submission" date="2018-04" db="EMBL/GenBank/DDBJ databases">
        <authorList>
            <person name="Vogel A."/>
        </authorList>
    </citation>
    <scope>NUCLEOTIDE SEQUENCE [LARGE SCALE GENOMIC DNA]</scope>
</reference>
<dbReference type="GO" id="GO:0030544">
    <property type="term" value="F:Hsp70 protein binding"/>
    <property type="evidence" value="ECO:0007669"/>
    <property type="project" value="InterPro"/>
</dbReference>
<organism evidence="4 5">
    <name type="scientific">Cuscuta campestris</name>
    <dbReference type="NCBI Taxonomy" id="132261"/>
    <lineage>
        <taxon>Eukaryota</taxon>
        <taxon>Viridiplantae</taxon>
        <taxon>Streptophyta</taxon>
        <taxon>Embryophyta</taxon>
        <taxon>Tracheophyta</taxon>
        <taxon>Spermatophyta</taxon>
        <taxon>Magnoliopsida</taxon>
        <taxon>eudicotyledons</taxon>
        <taxon>Gunneridae</taxon>
        <taxon>Pentapetalae</taxon>
        <taxon>asterids</taxon>
        <taxon>lamiids</taxon>
        <taxon>Solanales</taxon>
        <taxon>Convolvulaceae</taxon>
        <taxon>Cuscuteae</taxon>
        <taxon>Cuscuta</taxon>
        <taxon>Cuscuta subgen. Grammica</taxon>
        <taxon>Cuscuta sect. Cleistogrammica</taxon>
    </lineage>
</organism>
<dbReference type="Gene3D" id="1.10.10.60">
    <property type="entry name" value="Homeodomain-like"/>
    <property type="match status" value="2"/>
</dbReference>
<evidence type="ECO:0000259" key="3">
    <source>
        <dbReference type="PROSITE" id="PS50090"/>
    </source>
</evidence>
<dbReference type="EMBL" id="OOIL02002239">
    <property type="protein sequence ID" value="VFQ81386.1"/>
    <property type="molecule type" value="Genomic_DNA"/>
</dbReference>
<dbReference type="GO" id="GO:0043022">
    <property type="term" value="F:ribosome binding"/>
    <property type="evidence" value="ECO:0007669"/>
    <property type="project" value="InterPro"/>
</dbReference>
<dbReference type="GO" id="GO:0005829">
    <property type="term" value="C:cytosol"/>
    <property type="evidence" value="ECO:0007669"/>
    <property type="project" value="TreeGrafter"/>
</dbReference>
<protein>
    <recommendedName>
        <fullName evidence="3">Myb-like domain-containing protein</fullName>
    </recommendedName>
</protein>
<dbReference type="PROSITE" id="PS50090">
    <property type="entry name" value="MYB_LIKE"/>
    <property type="match status" value="1"/>
</dbReference>
<feature type="transmembrane region" description="Helical" evidence="2">
    <location>
        <begin position="70"/>
        <end position="88"/>
    </location>
</feature>
<feature type="domain" description="Myb-like" evidence="3">
    <location>
        <begin position="245"/>
        <end position="299"/>
    </location>
</feature>
<keyword evidence="2" id="KW-1133">Transmembrane helix</keyword>
<keyword evidence="2" id="KW-0812">Transmembrane</keyword>
<dbReference type="CDD" id="cd00167">
    <property type="entry name" value="SANT"/>
    <property type="match status" value="1"/>
</dbReference>
<dbReference type="InterPro" id="IPR044634">
    <property type="entry name" value="Zuotin/DnaJC2"/>
</dbReference>
<dbReference type="FunFam" id="1.10.10.60:FF:000416">
    <property type="entry name" value="Myb family transcription factor"/>
    <property type="match status" value="1"/>
</dbReference>
<dbReference type="PANTHER" id="PTHR43999">
    <property type="entry name" value="DNAJ HOMOLOG SUBFAMILY C MEMBER 2"/>
    <property type="match status" value="1"/>
</dbReference>
<evidence type="ECO:0000256" key="2">
    <source>
        <dbReference type="SAM" id="Phobius"/>
    </source>
</evidence>
<dbReference type="GO" id="GO:0010597">
    <property type="term" value="P:green leaf volatile biosynthetic process"/>
    <property type="evidence" value="ECO:0007669"/>
    <property type="project" value="UniProtKB-ARBA"/>
</dbReference>
<feature type="region of interest" description="Disordered" evidence="1">
    <location>
        <begin position="15"/>
        <end position="36"/>
    </location>
</feature>
<evidence type="ECO:0000313" key="5">
    <source>
        <dbReference type="Proteomes" id="UP000595140"/>
    </source>
</evidence>
<keyword evidence="5" id="KW-1185">Reference proteome</keyword>
<feature type="region of interest" description="Disordered" evidence="1">
    <location>
        <begin position="216"/>
        <end position="255"/>
    </location>
</feature>
<dbReference type="Pfam" id="PF23082">
    <property type="entry name" value="Myb_DNA-binding_2"/>
    <property type="match status" value="1"/>
</dbReference>
<dbReference type="GO" id="GO:0000976">
    <property type="term" value="F:transcription cis-regulatory region binding"/>
    <property type="evidence" value="ECO:0007669"/>
    <property type="project" value="UniProtKB-ARBA"/>
</dbReference>
<feature type="compositionally biased region" description="Basic and acidic residues" evidence="1">
    <location>
        <begin position="227"/>
        <end position="242"/>
    </location>
</feature>
<dbReference type="Proteomes" id="UP000595140">
    <property type="component" value="Unassembled WGS sequence"/>
</dbReference>
<accession>A0A484LZN3</accession>
<evidence type="ECO:0000256" key="1">
    <source>
        <dbReference type="SAM" id="MobiDB-lite"/>
    </source>
</evidence>
<feature type="region of interest" description="Disordered" evidence="1">
    <location>
        <begin position="99"/>
        <end position="167"/>
    </location>
</feature>
<name>A0A484LZN3_9ASTE</name>
<sequence length="315" mass="33847">MEFLDEDARPRFLFQSKPLPQSPASGGGGGDSDRRTTSLHLPTVFISLSISIPVLALALLHFTSEPLNSILLWLSISLLIGPFAPLSVTAGDIRVGLGPPVQLDDPADSEPEIRKSSKKSAKPSRKSVQSESLPGSAPAGSEPERINSYAEKSKKEERTAPEEKDWSEGDVELLKKLLGKHPVGKPGRWEAIAEGFNGRHRVEGVIKQAKELGEKKANNASDSYQKFLKDRKQVDSQERGGDGLEEEGGGGGWTGGEDLALLNALKAFPKEAAMRWEKIAAAVPGKGKAACMKRVSELKRDFRSSKAAASSSVEA</sequence>
<dbReference type="GO" id="GO:0051083">
    <property type="term" value="P:'de novo' cotranslational protein folding"/>
    <property type="evidence" value="ECO:0007669"/>
    <property type="project" value="InterPro"/>
</dbReference>
<dbReference type="OrthoDB" id="10250354at2759"/>
<dbReference type="InterPro" id="IPR009057">
    <property type="entry name" value="Homeodomain-like_sf"/>
</dbReference>
<dbReference type="PANTHER" id="PTHR43999:SF3">
    <property type="entry name" value="TRANSCRIPTION FACTOR MAMYB"/>
    <property type="match status" value="1"/>
</dbReference>
<evidence type="ECO:0000313" key="4">
    <source>
        <dbReference type="EMBL" id="VFQ81386.1"/>
    </source>
</evidence>
<dbReference type="SMART" id="SM00717">
    <property type="entry name" value="SANT"/>
    <property type="match status" value="2"/>
</dbReference>
<feature type="compositionally biased region" description="Basic residues" evidence="1">
    <location>
        <begin position="116"/>
        <end position="125"/>
    </location>
</feature>
<gene>
    <name evidence="4" type="ORF">CCAM_LOCUS23162</name>
</gene>
<dbReference type="SUPFAM" id="SSF46689">
    <property type="entry name" value="Homeodomain-like"/>
    <property type="match status" value="2"/>
</dbReference>
<dbReference type="InterPro" id="IPR001005">
    <property type="entry name" value="SANT/Myb"/>
</dbReference>
<dbReference type="AlphaFoldDB" id="A0A484LZN3"/>